<evidence type="ECO:0000313" key="2">
    <source>
        <dbReference type="Proteomes" id="UP000811481"/>
    </source>
</evidence>
<comment type="caution">
    <text evidence="1">The sequence shown here is derived from an EMBL/GenBank/DDBJ whole genome shotgun (WGS) entry which is preliminary data.</text>
</comment>
<sequence length="41" mass="4944">MLTFLSEKKSLYFCSWRSSDQNIYSFRGSCFKNSQLFFKAF</sequence>
<organism evidence="1 2">
    <name type="scientific">'Fragaria x ananassa' phyllody phytoplasma</name>
    <dbReference type="NCBI Taxonomy" id="2358428"/>
    <lineage>
        <taxon>Bacteria</taxon>
        <taxon>Bacillati</taxon>
        <taxon>Mycoplasmatota</taxon>
        <taxon>Mollicutes</taxon>
        <taxon>Acholeplasmatales</taxon>
        <taxon>Acholeplasmataceae</taxon>
        <taxon>Candidatus Phytoplasma</taxon>
        <taxon>16SrXIII (Mexican periwinkle virescence group)</taxon>
    </lineage>
</organism>
<evidence type="ECO:0000313" key="1">
    <source>
        <dbReference type="EMBL" id="MBS2126392.1"/>
    </source>
</evidence>
<dbReference type="EMBL" id="JAGVRH010000004">
    <property type="protein sequence ID" value="MBS2126392.1"/>
    <property type="molecule type" value="Genomic_DNA"/>
</dbReference>
<protein>
    <submittedName>
        <fullName evidence="1">Uncharacterized protein</fullName>
    </submittedName>
</protein>
<gene>
    <name evidence="1" type="ORF">J8J04_01640</name>
</gene>
<dbReference type="Proteomes" id="UP000811481">
    <property type="component" value="Unassembled WGS sequence"/>
</dbReference>
<keyword evidence="2" id="KW-1185">Reference proteome</keyword>
<accession>A0ABS5K3B0</accession>
<name>A0ABS5K3B0_9MOLU</name>
<proteinExistence type="predicted"/>
<reference evidence="1" key="1">
    <citation type="submission" date="2021-04" db="EMBL/GenBank/DDBJ databases">
        <title>Draft genome sequence of StrPh-CL8, a phytoplasma strain causing strawberry phyllody in Chile.</title>
        <authorList>
            <person name="Cui W."/>
            <person name="Zamorano A."/>
            <person name="Fiore N."/>
        </authorList>
    </citation>
    <scope>NUCLEOTIDE SEQUENCE [LARGE SCALE GENOMIC DNA]</scope>
    <source>
        <strain evidence="1">StrPh-Cl</strain>
    </source>
</reference>